<protein>
    <submittedName>
        <fullName evidence="2">Histone-lysine N-methyltransferase SMYD3</fullName>
    </submittedName>
</protein>
<dbReference type="OrthoDB" id="265717at2759"/>
<evidence type="ECO:0000313" key="3">
    <source>
        <dbReference type="Proteomes" id="UP000281406"/>
    </source>
</evidence>
<evidence type="ECO:0000313" key="2">
    <source>
        <dbReference type="EMBL" id="ROJ78794.1"/>
    </source>
</evidence>
<evidence type="ECO:0000256" key="1">
    <source>
        <dbReference type="SAM" id="SignalP"/>
    </source>
</evidence>
<comment type="caution">
    <text evidence="2">The sequence shown here is derived from an EMBL/GenBank/DDBJ whole genome shotgun (WGS) entry which is preliminary data.</text>
</comment>
<name>A0A3N0XWY7_ANAGA</name>
<feature type="signal peptide" evidence="1">
    <location>
        <begin position="1"/>
        <end position="22"/>
    </location>
</feature>
<keyword evidence="1" id="KW-0732">Signal</keyword>
<dbReference type="AlphaFoldDB" id="A0A3N0XWY7"/>
<sequence length="163" mass="18414">MFVKSFLFIFYVILIFTLQKQAWPDHKRECKCLQRLQPRIPTDSVRLVARIIFKLLSQSKSDQEVLYSIAEHQSHLVDMSEEKKEGLGHLCTTLQVYLGEEYCSLSELPSDLDPISLLARVSVLSLSSPAVSRGHALRAVGRHTGSHAALRMVSACHKCVDTY</sequence>
<dbReference type="Proteomes" id="UP000281406">
    <property type="component" value="Unassembled WGS sequence"/>
</dbReference>
<reference evidence="2 3" key="1">
    <citation type="submission" date="2018-10" db="EMBL/GenBank/DDBJ databases">
        <title>Genome assembly for a Yunnan-Guizhou Plateau 3E fish, Anabarilius grahami (Regan), and its evolutionary and genetic applications.</title>
        <authorList>
            <person name="Jiang W."/>
        </authorList>
    </citation>
    <scope>NUCLEOTIDE SEQUENCE [LARGE SCALE GENOMIC DNA]</scope>
    <source>
        <strain evidence="2">AG-KIZ</strain>
        <tissue evidence="2">Muscle</tissue>
    </source>
</reference>
<keyword evidence="2" id="KW-0808">Transferase</keyword>
<gene>
    <name evidence="2" type="ORF">DPX16_15319</name>
</gene>
<dbReference type="Gene3D" id="1.10.220.160">
    <property type="match status" value="1"/>
</dbReference>
<feature type="chain" id="PRO_5018176073" evidence="1">
    <location>
        <begin position="23"/>
        <end position="163"/>
    </location>
</feature>
<keyword evidence="3" id="KW-1185">Reference proteome</keyword>
<accession>A0A3N0XWY7</accession>
<dbReference type="GO" id="GO:0008168">
    <property type="term" value="F:methyltransferase activity"/>
    <property type="evidence" value="ECO:0007669"/>
    <property type="project" value="UniProtKB-KW"/>
</dbReference>
<dbReference type="EMBL" id="RJVU01059333">
    <property type="protein sequence ID" value="ROJ78794.1"/>
    <property type="molecule type" value="Genomic_DNA"/>
</dbReference>
<organism evidence="2 3">
    <name type="scientific">Anabarilius grahami</name>
    <name type="common">Kanglang fish</name>
    <name type="synonym">Barilius grahami</name>
    <dbReference type="NCBI Taxonomy" id="495550"/>
    <lineage>
        <taxon>Eukaryota</taxon>
        <taxon>Metazoa</taxon>
        <taxon>Chordata</taxon>
        <taxon>Craniata</taxon>
        <taxon>Vertebrata</taxon>
        <taxon>Euteleostomi</taxon>
        <taxon>Actinopterygii</taxon>
        <taxon>Neopterygii</taxon>
        <taxon>Teleostei</taxon>
        <taxon>Ostariophysi</taxon>
        <taxon>Cypriniformes</taxon>
        <taxon>Xenocyprididae</taxon>
        <taxon>Xenocypridinae</taxon>
        <taxon>Xenocypridinae incertae sedis</taxon>
        <taxon>Anabarilius</taxon>
    </lineage>
</organism>
<proteinExistence type="predicted"/>
<keyword evidence="2" id="KW-0489">Methyltransferase</keyword>
<dbReference type="GO" id="GO:0032259">
    <property type="term" value="P:methylation"/>
    <property type="evidence" value="ECO:0007669"/>
    <property type="project" value="UniProtKB-KW"/>
</dbReference>